<evidence type="ECO:0000256" key="1">
    <source>
        <dbReference type="SAM" id="MobiDB-lite"/>
    </source>
</evidence>
<organism evidence="2 3">
    <name type="scientific">Mugilogobius chulae</name>
    <name type="common">yellowstripe goby</name>
    <dbReference type="NCBI Taxonomy" id="88201"/>
    <lineage>
        <taxon>Eukaryota</taxon>
        <taxon>Metazoa</taxon>
        <taxon>Chordata</taxon>
        <taxon>Craniata</taxon>
        <taxon>Vertebrata</taxon>
        <taxon>Euteleostomi</taxon>
        <taxon>Actinopterygii</taxon>
        <taxon>Neopterygii</taxon>
        <taxon>Teleostei</taxon>
        <taxon>Neoteleostei</taxon>
        <taxon>Acanthomorphata</taxon>
        <taxon>Gobiaria</taxon>
        <taxon>Gobiiformes</taxon>
        <taxon>Gobioidei</taxon>
        <taxon>Gobiidae</taxon>
        <taxon>Gobionellinae</taxon>
        <taxon>Mugilogobius</taxon>
    </lineage>
</organism>
<dbReference type="Proteomes" id="UP001460270">
    <property type="component" value="Unassembled WGS sequence"/>
</dbReference>
<evidence type="ECO:0000313" key="3">
    <source>
        <dbReference type="Proteomes" id="UP001460270"/>
    </source>
</evidence>
<reference evidence="3" key="1">
    <citation type="submission" date="2024-04" db="EMBL/GenBank/DDBJ databases">
        <title>Salinicola lusitanus LLJ914,a marine bacterium isolated from the Okinawa Trough.</title>
        <authorList>
            <person name="Li J."/>
        </authorList>
    </citation>
    <scope>NUCLEOTIDE SEQUENCE [LARGE SCALE GENOMIC DNA]</scope>
</reference>
<accession>A0AAW0PNN5</accession>
<dbReference type="AlphaFoldDB" id="A0AAW0PNN5"/>
<sequence length="180" mass="20176">MEKALEPEEVCVDREGWASLGFLPDFRQMRKKWMNGAVQKDNWILTELHTVTRARLLLVLDGNKSVRRHFPGCQSGDVSGADKAFACPCCHPDLRSRYVDMIGFAPSVTSLSQSEIRAFFNPNPTYSKKEAATEDSGRPDTEVKLVTRLRVDETLEGSKSSRTVPRPGLHGKLGQDLQTR</sequence>
<feature type="region of interest" description="Disordered" evidence="1">
    <location>
        <begin position="123"/>
        <end position="180"/>
    </location>
</feature>
<dbReference type="EMBL" id="JBBPFD010000003">
    <property type="protein sequence ID" value="KAK7933595.1"/>
    <property type="molecule type" value="Genomic_DNA"/>
</dbReference>
<gene>
    <name evidence="2" type="ORF">WMY93_004491</name>
</gene>
<keyword evidence="3" id="KW-1185">Reference proteome</keyword>
<comment type="caution">
    <text evidence="2">The sequence shown here is derived from an EMBL/GenBank/DDBJ whole genome shotgun (WGS) entry which is preliminary data.</text>
</comment>
<evidence type="ECO:0000313" key="2">
    <source>
        <dbReference type="EMBL" id="KAK7933595.1"/>
    </source>
</evidence>
<evidence type="ECO:0008006" key="4">
    <source>
        <dbReference type="Google" id="ProtNLM"/>
    </source>
</evidence>
<name>A0AAW0PNN5_9GOBI</name>
<protein>
    <recommendedName>
        <fullName evidence="4">Replication termination factor 2</fullName>
    </recommendedName>
</protein>
<proteinExistence type="predicted"/>
<feature type="compositionally biased region" description="Basic and acidic residues" evidence="1">
    <location>
        <begin position="127"/>
        <end position="153"/>
    </location>
</feature>